<feature type="compositionally biased region" description="Low complexity" evidence="2">
    <location>
        <begin position="170"/>
        <end position="180"/>
    </location>
</feature>
<feature type="compositionally biased region" description="Basic residues" evidence="2">
    <location>
        <begin position="635"/>
        <end position="651"/>
    </location>
</feature>
<reference evidence="4" key="1">
    <citation type="submission" date="2016-10" db="EMBL/GenBank/DDBJ databases">
        <authorList>
            <person name="Varghese N."/>
            <person name="Submissions S."/>
        </authorList>
    </citation>
    <scope>NUCLEOTIDE SEQUENCE [LARGE SCALE GENOMIC DNA]</scope>
    <source>
        <strain evidence="4">S6-262</strain>
    </source>
</reference>
<keyword evidence="4" id="KW-1185">Reference proteome</keyword>
<dbReference type="InterPro" id="IPR011010">
    <property type="entry name" value="DNA_brk_join_enz"/>
</dbReference>
<evidence type="ECO:0000256" key="1">
    <source>
        <dbReference type="ARBA" id="ARBA00023172"/>
    </source>
</evidence>
<evidence type="ECO:0008006" key="5">
    <source>
        <dbReference type="Google" id="ProtNLM"/>
    </source>
</evidence>
<dbReference type="EMBL" id="FOCF01000001">
    <property type="protein sequence ID" value="SEM55413.1"/>
    <property type="molecule type" value="Genomic_DNA"/>
</dbReference>
<dbReference type="GO" id="GO:0006310">
    <property type="term" value="P:DNA recombination"/>
    <property type="evidence" value="ECO:0007669"/>
    <property type="project" value="UniProtKB-KW"/>
</dbReference>
<dbReference type="GO" id="GO:0015074">
    <property type="term" value="P:DNA integration"/>
    <property type="evidence" value="ECO:0007669"/>
    <property type="project" value="InterPro"/>
</dbReference>
<protein>
    <recommendedName>
        <fullName evidence="5">Phage integrase family protein</fullName>
    </recommendedName>
</protein>
<evidence type="ECO:0000313" key="3">
    <source>
        <dbReference type="EMBL" id="SEM55413.1"/>
    </source>
</evidence>
<keyword evidence="1" id="KW-0233">DNA recombination</keyword>
<dbReference type="AlphaFoldDB" id="A0A1H7ZAW7"/>
<organism evidence="3 4">
    <name type="scientific">Sphingomonas gellani</name>
    <dbReference type="NCBI Taxonomy" id="1166340"/>
    <lineage>
        <taxon>Bacteria</taxon>
        <taxon>Pseudomonadati</taxon>
        <taxon>Pseudomonadota</taxon>
        <taxon>Alphaproteobacteria</taxon>
        <taxon>Sphingomonadales</taxon>
        <taxon>Sphingomonadaceae</taxon>
        <taxon>Sphingomonas</taxon>
    </lineage>
</organism>
<dbReference type="STRING" id="1166340.SAMN05192583_0607"/>
<dbReference type="RefSeq" id="WP_425288425.1">
    <property type="nucleotide sequence ID" value="NZ_FOCF01000001.1"/>
</dbReference>
<dbReference type="Proteomes" id="UP000199206">
    <property type="component" value="Unassembled WGS sequence"/>
</dbReference>
<name>A0A1H7ZAW7_9SPHN</name>
<dbReference type="SUPFAM" id="SSF56349">
    <property type="entry name" value="DNA breaking-rejoining enzymes"/>
    <property type="match status" value="1"/>
</dbReference>
<dbReference type="Gene3D" id="1.10.443.10">
    <property type="entry name" value="Intergrase catalytic core"/>
    <property type="match status" value="1"/>
</dbReference>
<gene>
    <name evidence="3" type="ORF">SAMN05192583_0607</name>
</gene>
<evidence type="ECO:0000313" key="4">
    <source>
        <dbReference type="Proteomes" id="UP000199206"/>
    </source>
</evidence>
<accession>A0A1H7ZAW7</accession>
<sequence length="663" mass="74152">MGAALTAVTPRVLEMLDRRARQKTDITEQELQAIAKAMYEERLAEVCTLQRSTPYDVEDHSAANLAFVDYFERLKNQGGRMSFLPAEERKLQAEGWSAQRIADLRTIIAMREEQGIDPIRQDEIDRHLAAAGFAIDDRLRWMLELALYPAYRDVYAAAEAQLRGAATPRAVAPGSSATPTPAQPSPSPVAGVHPAPVGTAPGVPEDWLHCTPVEVAERMIATTPRLLEHRKGGKREKDSVGEQTLRQIRWAAVLLQKSLPSGTPMWRVTKADIVKLDKWFDQLSVNYGKAAGDHDLGQSLEQAAVVFADRVETGDVPIDQIGLSTGTANKHFNKLGQIHSFTRKAVPIAEPIDFGEFTAPIDKDEREARLRYTREQGEAIFRLPPWTGCVGVEERLKPGSKVIHDGLYYLLLLVWYTGARREELAKLMLDDVEERHGIDYLLIRPTITGRIKNKSARRVIVIADELIRLGFLRYVEAMRAAGEQLLFPAFVPGGDTKRKLGDVFYKLWWIYIAPSVPDRKRGQAMHSARHTVSDELKDQEVFIEFRNDLPGHKGTGGEGMTRYPGRASLEKLKATVAKIPIVTGHLSDQRTICLHRCRTVRVHPEEHAVQPPEVAARGGADRDDTGRARDDQHAAPRRIRPALSRPARRGARQPTGLIIRRSH</sequence>
<feature type="region of interest" description="Disordered" evidence="2">
    <location>
        <begin position="169"/>
        <end position="193"/>
    </location>
</feature>
<dbReference type="GO" id="GO:0003677">
    <property type="term" value="F:DNA binding"/>
    <property type="evidence" value="ECO:0007669"/>
    <property type="project" value="InterPro"/>
</dbReference>
<feature type="compositionally biased region" description="Basic and acidic residues" evidence="2">
    <location>
        <begin position="619"/>
        <end position="634"/>
    </location>
</feature>
<proteinExistence type="predicted"/>
<dbReference type="InterPro" id="IPR013762">
    <property type="entry name" value="Integrase-like_cat_sf"/>
</dbReference>
<evidence type="ECO:0000256" key="2">
    <source>
        <dbReference type="SAM" id="MobiDB-lite"/>
    </source>
</evidence>
<feature type="region of interest" description="Disordered" evidence="2">
    <location>
        <begin position="604"/>
        <end position="663"/>
    </location>
</feature>